<comment type="caution">
    <text evidence="3">The sequence shown here is derived from an EMBL/GenBank/DDBJ whole genome shotgun (WGS) entry which is preliminary data.</text>
</comment>
<accession>A0ABT1TUN4</accession>
<reference evidence="3 4" key="1">
    <citation type="submission" date="2022-07" db="EMBL/GenBank/DDBJ databases">
        <title>Methylomonas rivi sp. nov., Methylomonas rosea sp. nov., Methylomonas aureus sp. nov. and Methylomonas subterranea sp. nov., four novel methanotrophs isolated from a freshwater creek and the deep terrestrial subsurface.</title>
        <authorList>
            <person name="Abin C."/>
            <person name="Sankaranarayanan K."/>
            <person name="Garner C."/>
            <person name="Sindelar R."/>
            <person name="Kotary K."/>
            <person name="Garner R."/>
            <person name="Barclay S."/>
            <person name="Lawson P."/>
            <person name="Krumholz L."/>
        </authorList>
    </citation>
    <scope>NUCLEOTIDE SEQUENCE [LARGE SCALE GENOMIC DNA]</scope>
    <source>
        <strain evidence="3 4">WSC-7</strain>
    </source>
</reference>
<dbReference type="Pfam" id="PF18821">
    <property type="entry name" value="LPD7"/>
    <property type="match status" value="1"/>
</dbReference>
<feature type="compositionally biased region" description="Basic and acidic residues" evidence="1">
    <location>
        <begin position="118"/>
        <end position="134"/>
    </location>
</feature>
<feature type="compositionally biased region" description="Polar residues" evidence="1">
    <location>
        <begin position="201"/>
        <end position="226"/>
    </location>
</feature>
<keyword evidence="4" id="KW-1185">Reference proteome</keyword>
<gene>
    <name evidence="3" type="ORF">NP589_13750</name>
</gene>
<proteinExistence type="predicted"/>
<dbReference type="Proteomes" id="UP001524570">
    <property type="component" value="Unassembled WGS sequence"/>
</dbReference>
<feature type="region of interest" description="Disordered" evidence="1">
    <location>
        <begin position="538"/>
        <end position="563"/>
    </location>
</feature>
<evidence type="ECO:0000256" key="1">
    <source>
        <dbReference type="SAM" id="MobiDB-lite"/>
    </source>
</evidence>
<evidence type="ECO:0000313" key="3">
    <source>
        <dbReference type="EMBL" id="MCQ8118496.1"/>
    </source>
</evidence>
<sequence length="563" mass="62556">MANQPNPSETAQQQPQAAAIFTVMAGKKSKEYTDPEKAGAAYFTADPEKKPSVTYAENNRGRIMASTEIHGTYEDGQPRHYKSVPDVFPEDKEFQAGFYGAMEKSIRKRLQTLNKQAAEGKDEPQPQKLDDRLADDLERFAHINPEKAQKLWQKNALEGIATPAYLEHQPAQPDRKPAAKGQQAQENIIAFYDRTQDKTAAPSQQTPPEQASDQQSTQSPNPTGNQEVPERVAARYLRLKNQYYFQDKTLAFEDGGKKIKLETENVTVIRDAVAIAEARSWQAITVSGTDNFKQQVWREATMKGIEVVGYKPSKLEEAELLKAMAARDAKSSEPQQKPVQRDDMTTGVLLAHGADHYKHDPEKGKSYYVKLEVNGKEVTKWGADFKRAFAESQSQPQIGDTVVLANVGKQSVNIPTQTRDEAGNTVETKKPVQKNAWRIEREDYQSALEENAQALRTGKEIERKVIAQMPEVAAAVTAAKLGEKIAEQAHQSGVIKSEDEKATLVYLIKEGIASALENGKKISPPEISEQGKQATIDANSVLNDRKPPVIVKEPPKQDQAQVR</sequence>
<evidence type="ECO:0000313" key="4">
    <source>
        <dbReference type="Proteomes" id="UP001524570"/>
    </source>
</evidence>
<feature type="region of interest" description="Disordered" evidence="1">
    <location>
        <begin position="112"/>
        <end position="134"/>
    </location>
</feature>
<dbReference type="RefSeq" id="WP_256607511.1">
    <property type="nucleotide sequence ID" value="NZ_JANIBL010000042.1"/>
</dbReference>
<evidence type="ECO:0000259" key="2">
    <source>
        <dbReference type="Pfam" id="PF18821"/>
    </source>
</evidence>
<protein>
    <recommendedName>
        <fullName evidence="2">Large polyvalent protein-associated domain-containing protein</fullName>
    </recommendedName>
</protein>
<dbReference type="InterPro" id="IPR040677">
    <property type="entry name" value="LPD7"/>
</dbReference>
<dbReference type="EMBL" id="JANIBL010000042">
    <property type="protein sequence ID" value="MCQ8118496.1"/>
    <property type="molecule type" value="Genomic_DNA"/>
</dbReference>
<organism evidence="3 4">
    <name type="scientific">Methylomonas rosea</name>
    <dbReference type="NCBI Taxonomy" id="2952227"/>
    <lineage>
        <taxon>Bacteria</taxon>
        <taxon>Pseudomonadati</taxon>
        <taxon>Pseudomonadota</taxon>
        <taxon>Gammaproteobacteria</taxon>
        <taxon>Methylococcales</taxon>
        <taxon>Methylococcaceae</taxon>
        <taxon>Methylomonas</taxon>
    </lineage>
</organism>
<feature type="region of interest" description="Disordered" evidence="1">
    <location>
        <begin position="163"/>
        <end position="229"/>
    </location>
</feature>
<name>A0ABT1TUN4_9GAMM</name>
<feature type="domain" description="Large polyvalent protein-associated" evidence="2">
    <location>
        <begin position="231"/>
        <end position="319"/>
    </location>
</feature>